<dbReference type="InterPro" id="IPR036047">
    <property type="entry name" value="F-box-like_dom_sf"/>
</dbReference>
<organism evidence="2 3">
    <name type="scientific">Mycena sanguinolenta</name>
    <dbReference type="NCBI Taxonomy" id="230812"/>
    <lineage>
        <taxon>Eukaryota</taxon>
        <taxon>Fungi</taxon>
        <taxon>Dikarya</taxon>
        <taxon>Basidiomycota</taxon>
        <taxon>Agaricomycotina</taxon>
        <taxon>Agaricomycetes</taxon>
        <taxon>Agaricomycetidae</taxon>
        <taxon>Agaricales</taxon>
        <taxon>Marasmiineae</taxon>
        <taxon>Mycenaceae</taxon>
        <taxon>Mycena</taxon>
    </lineage>
</organism>
<dbReference type="OrthoDB" id="2635672at2759"/>
<keyword evidence="3" id="KW-1185">Reference proteome</keyword>
<evidence type="ECO:0000313" key="3">
    <source>
        <dbReference type="Proteomes" id="UP000623467"/>
    </source>
</evidence>
<dbReference type="SUPFAM" id="SSF81383">
    <property type="entry name" value="F-box domain"/>
    <property type="match status" value="1"/>
</dbReference>
<dbReference type="Proteomes" id="UP000623467">
    <property type="component" value="Unassembled WGS sequence"/>
</dbReference>
<accession>A0A8H6X8K5</accession>
<evidence type="ECO:0000259" key="1">
    <source>
        <dbReference type="PROSITE" id="PS50181"/>
    </source>
</evidence>
<feature type="domain" description="F-box" evidence="1">
    <location>
        <begin position="3"/>
        <end position="48"/>
    </location>
</feature>
<dbReference type="EMBL" id="JACAZH010000037">
    <property type="protein sequence ID" value="KAF7336428.1"/>
    <property type="molecule type" value="Genomic_DNA"/>
</dbReference>
<evidence type="ECO:0000313" key="2">
    <source>
        <dbReference type="EMBL" id="KAF7336428.1"/>
    </source>
</evidence>
<reference evidence="2" key="1">
    <citation type="submission" date="2020-05" db="EMBL/GenBank/DDBJ databases">
        <title>Mycena genomes resolve the evolution of fungal bioluminescence.</title>
        <authorList>
            <person name="Tsai I.J."/>
        </authorList>
    </citation>
    <scope>NUCLEOTIDE SEQUENCE</scope>
    <source>
        <strain evidence="2">160909Yilan</strain>
    </source>
</reference>
<comment type="caution">
    <text evidence="2">The sequence shown here is derived from an EMBL/GenBank/DDBJ whole genome shotgun (WGS) entry which is preliminary data.</text>
</comment>
<proteinExistence type="predicted"/>
<gene>
    <name evidence="2" type="ORF">MSAN_02296800</name>
</gene>
<name>A0A8H6X8K5_9AGAR</name>
<dbReference type="InterPro" id="IPR001810">
    <property type="entry name" value="F-box_dom"/>
</dbReference>
<dbReference type="PROSITE" id="PS50181">
    <property type="entry name" value="FBOX"/>
    <property type="match status" value="1"/>
</dbReference>
<sequence>MPHAGILDLPTEILFKILDWAEDECLYHLALLSRRLNFIALSIYFSRKKVDVESKSEVVCTLEGFRRDVLSALQICLSIQSLERIDFSVPHWSSAPSITPFLRHIKRLETFISRLTSVKKVSLRLAPHEGNWSISLKNGDEFITDGSSIEPYRERPGLMDRIVRRFVPSPPTNSIPAMPPFPSGASQLTTLVMNSATFLTAPGIDWVLAALRQAPVTSLALQMPRGNVQTWGDVLPQFAVAAPRLTLLVITDLPPSVDTVVLSVLDKFPNLTDLHMSYQRQLTVACDPQKLPLPALRNISSLRAPSALAEHFLVAKDPLPELRSLCVLWRARPMMNLPSLVSSLATIGAKLNAHPRAPQLSLDIDARGGFTAADVFMSPSFGDREDIADGCARVERLTLRLDGKKIDPRSVARLAALFPETAQFTLITRRVTISRWTLAQLLGAVKSTRRLKKIELNGKSHPLRP</sequence>
<protein>
    <recommendedName>
        <fullName evidence="1">F-box domain-containing protein</fullName>
    </recommendedName>
</protein>
<dbReference type="AlphaFoldDB" id="A0A8H6X8K5"/>